<feature type="binding site" description="via carbamate group" evidence="1">
    <location>
        <position position="167"/>
    </location>
    <ligand>
        <name>Zn(2+)</name>
        <dbReference type="ChEBI" id="CHEBI:29105"/>
        <label>2</label>
    </ligand>
</feature>
<dbReference type="PANTHER" id="PTHR42717:SF1">
    <property type="entry name" value="IMIDAZOLONEPROPIONASE AND RELATED AMIDOHYDROLASES"/>
    <property type="match status" value="1"/>
</dbReference>
<accession>A0A1B1MVN0</accession>
<dbReference type="GO" id="GO:0019213">
    <property type="term" value="F:deacetylase activity"/>
    <property type="evidence" value="ECO:0007669"/>
    <property type="project" value="InterPro"/>
</dbReference>
<dbReference type="SUPFAM" id="SSF51556">
    <property type="entry name" value="Metallo-dependent hydrolases"/>
    <property type="match status" value="1"/>
</dbReference>
<dbReference type="EMBL" id="CP014167">
    <property type="protein sequence ID" value="ANS73240.1"/>
    <property type="molecule type" value="Genomic_DNA"/>
</dbReference>
<feature type="binding site" evidence="1">
    <location>
        <position position="73"/>
    </location>
    <ligand>
        <name>Zn(2+)</name>
        <dbReference type="ChEBI" id="CHEBI:29105"/>
        <label>1</label>
    </ligand>
</feature>
<keyword evidence="1" id="KW-0862">Zinc</keyword>
<feature type="binding site" description="via carbamate group" evidence="1">
    <location>
        <position position="167"/>
    </location>
    <ligand>
        <name>Zn(2+)</name>
        <dbReference type="ChEBI" id="CHEBI:29105"/>
        <label>1</label>
    </ligand>
</feature>
<feature type="modified residue" description="N6-carboxylysine" evidence="2">
    <location>
        <position position="167"/>
    </location>
</feature>
<feature type="binding site" evidence="1">
    <location>
        <position position="223"/>
    </location>
    <ligand>
        <name>Zn(2+)</name>
        <dbReference type="ChEBI" id="CHEBI:29105"/>
        <label>2</label>
    </ligand>
</feature>
<feature type="site" description="Transition state stabilizer" evidence="3">
    <location>
        <position position="169"/>
    </location>
</feature>
<name>A0A1B1MVN0_9BACL</name>
<evidence type="ECO:0000313" key="5">
    <source>
        <dbReference type="Proteomes" id="UP000092573"/>
    </source>
</evidence>
<protein>
    <submittedName>
        <fullName evidence="4">Amidohydrolase</fullName>
    </submittedName>
</protein>
<dbReference type="STRING" id="1462996.AWM70_00440"/>
<dbReference type="OrthoDB" id="9796020at2"/>
<dbReference type="KEGG" id="pyg:AWM70_00440"/>
<evidence type="ECO:0000313" key="4">
    <source>
        <dbReference type="EMBL" id="ANS73240.1"/>
    </source>
</evidence>
<feature type="binding site" evidence="1">
    <location>
        <position position="200"/>
    </location>
    <ligand>
        <name>Zn(2+)</name>
        <dbReference type="ChEBI" id="CHEBI:29105"/>
        <label>2</label>
    </ligand>
</feature>
<evidence type="ECO:0000256" key="1">
    <source>
        <dbReference type="PIRSR" id="PIRSR039004-1"/>
    </source>
</evidence>
<dbReference type="RefSeq" id="WP_068693368.1">
    <property type="nucleotide sequence ID" value="NZ_CP014167.1"/>
</dbReference>
<dbReference type="Pfam" id="PF22647">
    <property type="entry name" value="EF_0837-like_N"/>
    <property type="match status" value="1"/>
</dbReference>
<dbReference type="Gene3D" id="2.30.40.10">
    <property type="entry name" value="Urease, subunit C, domain 1"/>
    <property type="match status" value="1"/>
</dbReference>
<dbReference type="NCBIfam" id="NF006689">
    <property type="entry name" value="PRK09237.1"/>
    <property type="match status" value="1"/>
</dbReference>
<keyword evidence="1" id="KW-0479">Metal-binding</keyword>
<dbReference type="InterPro" id="IPR047601">
    <property type="entry name" value="EF_0837-like"/>
</dbReference>
<proteinExistence type="predicted"/>
<reference evidence="4 5" key="1">
    <citation type="submission" date="2016-01" db="EMBL/GenBank/DDBJ databases">
        <title>Complete Genome Sequence of Paenibacillus yonginensis DCY84, a novel Plant Growth-Promoting Bacteria with Elicitation of Induced Systemic Resistance.</title>
        <authorList>
            <person name="Kim Y.J."/>
            <person name="Yang D.C."/>
            <person name="Sukweenadhi J."/>
        </authorList>
    </citation>
    <scope>NUCLEOTIDE SEQUENCE [LARGE SCALE GENOMIC DNA]</scope>
    <source>
        <strain evidence="4 5">DCY84</strain>
    </source>
</reference>
<evidence type="ECO:0000256" key="2">
    <source>
        <dbReference type="PIRSR" id="PIRSR039004-2"/>
    </source>
</evidence>
<keyword evidence="5" id="KW-1185">Reference proteome</keyword>
<evidence type="ECO:0000256" key="3">
    <source>
        <dbReference type="PIRSR" id="PIRSR039004-3"/>
    </source>
</evidence>
<dbReference type="InterPro" id="IPR020043">
    <property type="entry name" value="Deacetylase_Atu3266-like"/>
</dbReference>
<dbReference type="Gene3D" id="3.20.20.140">
    <property type="entry name" value="Metal-dependent hydrolases"/>
    <property type="match status" value="1"/>
</dbReference>
<dbReference type="PANTHER" id="PTHR42717">
    <property type="entry name" value="DIHYDROOROTASE-RELATED"/>
    <property type="match status" value="1"/>
</dbReference>
<feature type="binding site" evidence="1">
    <location>
        <position position="75"/>
    </location>
    <ligand>
        <name>Zn(2+)</name>
        <dbReference type="ChEBI" id="CHEBI:29105"/>
        <label>1</label>
    </ligand>
</feature>
<dbReference type="GO" id="GO:0016810">
    <property type="term" value="F:hydrolase activity, acting on carbon-nitrogen (but not peptide) bonds"/>
    <property type="evidence" value="ECO:0007669"/>
    <property type="project" value="InterPro"/>
</dbReference>
<dbReference type="Proteomes" id="UP000092573">
    <property type="component" value="Chromosome"/>
</dbReference>
<dbReference type="PIRSF" id="PIRSF039004">
    <property type="entry name" value="ADE_EF_0837"/>
    <property type="match status" value="1"/>
</dbReference>
<organism evidence="4 5">
    <name type="scientific">Paenibacillus yonginensis</name>
    <dbReference type="NCBI Taxonomy" id="1462996"/>
    <lineage>
        <taxon>Bacteria</taxon>
        <taxon>Bacillati</taxon>
        <taxon>Bacillota</taxon>
        <taxon>Bacilli</taxon>
        <taxon>Bacillales</taxon>
        <taxon>Paenibacillaceae</taxon>
        <taxon>Paenibacillus</taxon>
    </lineage>
</organism>
<feature type="binding site" evidence="1">
    <location>
        <position position="283"/>
    </location>
    <ligand>
        <name>Zn(2+)</name>
        <dbReference type="ChEBI" id="CHEBI:29105"/>
        <label>1</label>
    </ligand>
</feature>
<dbReference type="GO" id="GO:0046872">
    <property type="term" value="F:metal ion binding"/>
    <property type="evidence" value="ECO:0007669"/>
    <property type="project" value="UniProtKB-KW"/>
</dbReference>
<sequence>MGRRLLRNLRQTDGRLIDLVITDGILTEVRVQGEDLSDVHGEGNPDSGGCFDGFDVWEAPAGTYVSSGWIDMHVHAFPEFDPYGDEIDEIGIKQGVTTIVDAGSCGADRIADLEASGRKADTRLLAFLNISQIGLKRIDELSDMSWINRDKVVQAVRDYPDFIVGLKARISRSVVKESGIQPLVAARELSEQTGLSLMVHIGSAPPDIREVVPLLQRKDIITHYLNGKANNLFDADGNPLDVLTDAVRRGVHLDVGHGTASFSFSTAEAAKRHGIHPDTISTDIYRGNRLNGPVYSMANVLSKFLELGYGLEETVRRVTVNAADWLGRPELGRIQAGDSANLTFFTVADEATELVDSEGERRTSNRRIEAKGAVVGDKFFSSEIRA</sequence>
<dbReference type="InterPro" id="IPR011059">
    <property type="entry name" value="Metal-dep_hydrolase_composite"/>
</dbReference>
<dbReference type="NCBIfam" id="TIGR03583">
    <property type="entry name" value="EF_0837"/>
    <property type="match status" value="1"/>
</dbReference>
<dbReference type="AlphaFoldDB" id="A0A1B1MVN0"/>
<dbReference type="InterPro" id="IPR032466">
    <property type="entry name" value="Metal_Hydrolase"/>
</dbReference>
<keyword evidence="4" id="KW-0378">Hydrolase</keyword>
<gene>
    <name evidence="4" type="ORF">AWM70_00440</name>
</gene>